<organism evidence="1">
    <name type="scientific">Craspedostauros australis</name>
    <dbReference type="NCBI Taxonomy" id="1486917"/>
    <lineage>
        <taxon>Eukaryota</taxon>
        <taxon>Sar</taxon>
        <taxon>Stramenopiles</taxon>
        <taxon>Ochrophyta</taxon>
        <taxon>Bacillariophyta</taxon>
        <taxon>Bacillariophyceae</taxon>
        <taxon>Bacillariophycidae</taxon>
        <taxon>Naviculales</taxon>
        <taxon>Naviculaceae</taxon>
        <taxon>Craspedostauros</taxon>
    </lineage>
</organism>
<evidence type="ECO:0000313" key="1">
    <source>
        <dbReference type="EMBL" id="CAD8341119.1"/>
    </source>
</evidence>
<dbReference type="EMBL" id="HBEF01021423">
    <property type="protein sequence ID" value="CAD8341119.1"/>
    <property type="molecule type" value="Transcribed_RNA"/>
</dbReference>
<accession>A0A7R9ZR83</accession>
<name>A0A7R9ZR83_9STRA</name>
<reference evidence="1" key="1">
    <citation type="submission" date="2021-01" db="EMBL/GenBank/DDBJ databases">
        <authorList>
            <person name="Corre E."/>
            <person name="Pelletier E."/>
            <person name="Niang G."/>
            <person name="Scheremetjew M."/>
            <person name="Finn R."/>
            <person name="Kale V."/>
            <person name="Holt S."/>
            <person name="Cochrane G."/>
            <person name="Meng A."/>
            <person name="Brown T."/>
            <person name="Cohen L."/>
        </authorList>
    </citation>
    <scope>NUCLEOTIDE SEQUENCE</scope>
    <source>
        <strain evidence="1">CCMP3328</strain>
    </source>
</reference>
<protein>
    <submittedName>
        <fullName evidence="1">Uncharacterized protein</fullName>
    </submittedName>
</protein>
<proteinExistence type="predicted"/>
<sequence>MSCVEGMCLVEMSLNHSMHACVFVCVGGFLKHCSPSEHGMLPPEIPKRHSRQHCSVLASSPSWLLFAVAAFGRTVEFPPMRIRSSTPLLKCVSPKQCTPFNHLGIDRVICPACSTNPGEKN</sequence>
<gene>
    <name evidence="1" type="ORF">CAUS1442_LOCUS13254</name>
</gene>
<dbReference type="AlphaFoldDB" id="A0A7R9ZR83"/>